<name>A0ABT3WY16_9BACL</name>
<dbReference type="NCBIfam" id="TIGR02837">
    <property type="entry name" value="spore_II_R"/>
    <property type="match status" value="1"/>
</dbReference>
<keyword evidence="1" id="KW-0732">Signal</keyword>
<accession>A0ABT3WY16</accession>
<evidence type="ECO:0000256" key="1">
    <source>
        <dbReference type="SAM" id="SignalP"/>
    </source>
</evidence>
<organism evidence="2 3">
    <name type="scientific">Tumebacillus lacus</name>
    <dbReference type="NCBI Taxonomy" id="2995335"/>
    <lineage>
        <taxon>Bacteria</taxon>
        <taxon>Bacillati</taxon>
        <taxon>Bacillota</taxon>
        <taxon>Bacilli</taxon>
        <taxon>Bacillales</taxon>
        <taxon>Alicyclobacillaceae</taxon>
        <taxon>Tumebacillus</taxon>
    </lineage>
</organism>
<evidence type="ECO:0000313" key="3">
    <source>
        <dbReference type="Proteomes" id="UP001208017"/>
    </source>
</evidence>
<protein>
    <submittedName>
        <fullName evidence="2">Stage II sporulation protein R</fullName>
    </submittedName>
</protein>
<dbReference type="Pfam" id="PF09551">
    <property type="entry name" value="Spore_II_R"/>
    <property type="match status" value="1"/>
</dbReference>
<dbReference type="Proteomes" id="UP001208017">
    <property type="component" value="Unassembled WGS sequence"/>
</dbReference>
<feature type="signal peptide" evidence="1">
    <location>
        <begin position="1"/>
        <end position="21"/>
    </location>
</feature>
<dbReference type="EMBL" id="JAPMLT010000002">
    <property type="protein sequence ID" value="MCX7569568.1"/>
    <property type="molecule type" value="Genomic_DNA"/>
</dbReference>
<dbReference type="InterPro" id="IPR014202">
    <property type="entry name" value="Spore_II_R"/>
</dbReference>
<comment type="caution">
    <text evidence="2">The sequence shown here is derived from an EMBL/GenBank/DDBJ whole genome shotgun (WGS) entry which is preliminary data.</text>
</comment>
<sequence>MRKGWVAAAVLVSMVMGGYLAANGQAAPAMLVEQQKTKSELQAIAEEEGIIPNESIRLRIIANSDDAADQQLKRDIRDRIIQAVAEEVRGIEDEELAREQIRLAVPRMNEIAAEVIAEQGYSYDVSTDFGLVPFPTKLYGDTVYPAGDYEALRIQIGEAQGQNWWCVLFPPLCFVDMANGDAVQAKDMDEETSEPITTVSVTDSADGQEKEVEVRSALFDTISGWFGSLFA</sequence>
<reference evidence="2 3" key="1">
    <citation type="submission" date="2022-11" db="EMBL/GenBank/DDBJ databases">
        <title>Study of microbial diversity in lake waters.</title>
        <authorList>
            <person name="Zhang J."/>
        </authorList>
    </citation>
    <scope>NUCLEOTIDE SEQUENCE [LARGE SCALE GENOMIC DNA]</scope>
    <source>
        <strain evidence="2 3">DT12</strain>
    </source>
</reference>
<feature type="chain" id="PRO_5045485434" evidence="1">
    <location>
        <begin position="22"/>
        <end position="231"/>
    </location>
</feature>
<proteinExistence type="predicted"/>
<gene>
    <name evidence="2" type="primary">spoIIR</name>
    <name evidence="2" type="ORF">OS242_06300</name>
</gene>
<dbReference type="RefSeq" id="WP_267150805.1">
    <property type="nucleotide sequence ID" value="NZ_JAPMLT010000002.1"/>
</dbReference>
<evidence type="ECO:0000313" key="2">
    <source>
        <dbReference type="EMBL" id="MCX7569568.1"/>
    </source>
</evidence>
<keyword evidence="3" id="KW-1185">Reference proteome</keyword>